<reference evidence="2 3" key="1">
    <citation type="submission" date="2023-02" db="EMBL/GenBank/DDBJ databases">
        <title>Description and genomic characterization of Microbulbifer bruguierae sp. nov., isolated from the sediment of mangrove plant Bruguiera sexangula.</title>
        <authorList>
            <person name="Long M."/>
        </authorList>
    </citation>
    <scope>NUCLEOTIDE SEQUENCE [LARGE SCALE GENOMIC DNA]</scope>
    <source>
        <strain evidence="2 3">H12</strain>
    </source>
</reference>
<dbReference type="EC" id="2.4.2.9" evidence="2"/>
<name>A0ABY8NE39_9GAMM</name>
<protein>
    <submittedName>
        <fullName evidence="2">Uracil phosphoribosyltransferase</fullName>
        <ecNumber evidence="2">2.4.2.9</ecNumber>
    </submittedName>
</protein>
<proteinExistence type="predicted"/>
<keyword evidence="3" id="KW-1185">Reference proteome</keyword>
<accession>A0ABY8NE39</accession>
<evidence type="ECO:0000259" key="1">
    <source>
        <dbReference type="Pfam" id="PF14681"/>
    </source>
</evidence>
<dbReference type="Pfam" id="PF14681">
    <property type="entry name" value="UPRTase"/>
    <property type="match status" value="1"/>
</dbReference>
<dbReference type="Gene3D" id="3.40.50.2020">
    <property type="match status" value="1"/>
</dbReference>
<evidence type="ECO:0000313" key="3">
    <source>
        <dbReference type="Proteomes" id="UP001236500"/>
    </source>
</evidence>
<dbReference type="GO" id="GO:0004845">
    <property type="term" value="F:uracil phosphoribosyltransferase activity"/>
    <property type="evidence" value="ECO:0007669"/>
    <property type="project" value="UniProtKB-EC"/>
</dbReference>
<dbReference type="InterPro" id="IPR029057">
    <property type="entry name" value="PRTase-like"/>
</dbReference>
<keyword evidence="2" id="KW-0328">Glycosyltransferase</keyword>
<gene>
    <name evidence="2" type="primary">upp</name>
    <name evidence="2" type="ORF">PVT68_02545</name>
</gene>
<dbReference type="InterPro" id="IPR000836">
    <property type="entry name" value="PRTase_dom"/>
</dbReference>
<feature type="domain" description="Phosphoribosyltransferase" evidence="1">
    <location>
        <begin position="10"/>
        <end position="205"/>
    </location>
</feature>
<organism evidence="2 3">
    <name type="scientific">Microbulbifer bruguierae</name>
    <dbReference type="NCBI Taxonomy" id="3029061"/>
    <lineage>
        <taxon>Bacteria</taxon>
        <taxon>Pseudomonadati</taxon>
        <taxon>Pseudomonadota</taxon>
        <taxon>Gammaproteobacteria</taxon>
        <taxon>Cellvibrionales</taxon>
        <taxon>Microbulbiferaceae</taxon>
        <taxon>Microbulbifer</taxon>
    </lineage>
</organism>
<dbReference type="NCBIfam" id="NF001097">
    <property type="entry name" value="PRK00129.1"/>
    <property type="match status" value="1"/>
</dbReference>
<sequence length="207" mass="22813">MTLRLVNNAIMMDKLGTLRQAETEPDTFRRIIGELSVQLFFAAASELPFSEREICTPISTATVRKVSKEISLISVMRAGNGMLEAILHVWPKSSVGHIGIYRDKFLNNTVEYYCKTPGHLSDTAVFVMDPIIATGDTAIASVSRLKDMGCRDISFLSIVTSALGKDLFREAHPDVNLYAVSCDDELVEDGYIKPGLGDVGARFYNSK</sequence>
<dbReference type="Proteomes" id="UP001236500">
    <property type="component" value="Chromosome"/>
</dbReference>
<dbReference type="EMBL" id="CP118605">
    <property type="protein sequence ID" value="WGL17189.1"/>
    <property type="molecule type" value="Genomic_DNA"/>
</dbReference>
<keyword evidence="2" id="KW-0808">Transferase</keyword>
<dbReference type="CDD" id="cd06223">
    <property type="entry name" value="PRTases_typeI"/>
    <property type="match status" value="1"/>
</dbReference>
<dbReference type="RefSeq" id="WP_280321017.1">
    <property type="nucleotide sequence ID" value="NZ_CP118605.1"/>
</dbReference>
<dbReference type="SUPFAM" id="SSF53271">
    <property type="entry name" value="PRTase-like"/>
    <property type="match status" value="1"/>
</dbReference>
<evidence type="ECO:0000313" key="2">
    <source>
        <dbReference type="EMBL" id="WGL17189.1"/>
    </source>
</evidence>